<dbReference type="KEGG" id="mcad:Pan265_11160"/>
<evidence type="ECO:0000313" key="7">
    <source>
        <dbReference type="EMBL" id="QDU71267.1"/>
    </source>
</evidence>
<keyword evidence="8" id="KW-1185">Reference proteome</keyword>
<dbReference type="RefSeq" id="WP_145445422.1">
    <property type="nucleotide sequence ID" value="NZ_CP036280.1"/>
</dbReference>
<dbReference type="Proteomes" id="UP000320386">
    <property type="component" value="Chromosome"/>
</dbReference>
<evidence type="ECO:0000256" key="2">
    <source>
        <dbReference type="ARBA" id="ARBA00022475"/>
    </source>
</evidence>
<proteinExistence type="predicted"/>
<evidence type="ECO:0000256" key="3">
    <source>
        <dbReference type="ARBA" id="ARBA00022692"/>
    </source>
</evidence>
<sequence length="375" mass="40749">MTILDRYILRQFFQNFVILLSVLIGLFVLIDLILNIDEFVEAGRVMADRWGGQAPATMIAIADYYWPLAVLALVHTVGLIAIGAAGFTLVAMHRNRELVALAASGMSLHRVAAPILVGSILLSLFTLPLQEAVIPDLATKLTRGASEVKNEALNAFPIRLIPDEDGTLFTASSFNITTGRLTDVSILERDSTGMMLQRIVGDAATWNHRRGGWEFEPTAFAASPIGTSSDVNTPVARDPQPVVFYATEMSPTIILARRKALFKRLLSMGDLQTLESSAALAPRERAEITQIIWSRFSLLVVHVLVVAIGIPFFLLRSPANIMTQSVRAAILCIGCWATALVLLQSSSGYNPVAMAWLPAALGLPIATFMLHAVET</sequence>
<dbReference type="PANTHER" id="PTHR33529:SF6">
    <property type="entry name" value="YJGP_YJGQ FAMILY PERMEASE"/>
    <property type="match status" value="1"/>
</dbReference>
<dbReference type="Pfam" id="PF03739">
    <property type="entry name" value="LptF_LptG"/>
    <property type="match status" value="1"/>
</dbReference>
<keyword evidence="2" id="KW-1003">Cell membrane</keyword>
<dbReference type="AlphaFoldDB" id="A0A518BWB7"/>
<evidence type="ECO:0000256" key="6">
    <source>
        <dbReference type="SAM" id="Phobius"/>
    </source>
</evidence>
<protein>
    <submittedName>
        <fullName evidence="7">Putative permease YjgP/YjgQ family protein</fullName>
    </submittedName>
</protein>
<dbReference type="EMBL" id="CP036280">
    <property type="protein sequence ID" value="QDU71267.1"/>
    <property type="molecule type" value="Genomic_DNA"/>
</dbReference>
<comment type="subcellular location">
    <subcellularLocation>
        <location evidence="1">Cell membrane</location>
        <topology evidence="1">Multi-pass membrane protein</topology>
    </subcellularLocation>
</comment>
<dbReference type="OrthoDB" id="262519at2"/>
<name>A0A518BWB7_9BACT</name>
<dbReference type="PANTHER" id="PTHR33529">
    <property type="entry name" value="SLR0882 PROTEIN-RELATED"/>
    <property type="match status" value="1"/>
</dbReference>
<feature type="transmembrane region" description="Helical" evidence="6">
    <location>
        <begin position="64"/>
        <end position="90"/>
    </location>
</feature>
<dbReference type="InterPro" id="IPR005495">
    <property type="entry name" value="LptG/LptF_permease"/>
</dbReference>
<dbReference type="GO" id="GO:0015920">
    <property type="term" value="P:lipopolysaccharide transport"/>
    <property type="evidence" value="ECO:0007669"/>
    <property type="project" value="TreeGrafter"/>
</dbReference>
<keyword evidence="5 6" id="KW-0472">Membrane</keyword>
<evidence type="ECO:0000256" key="4">
    <source>
        <dbReference type="ARBA" id="ARBA00022989"/>
    </source>
</evidence>
<reference evidence="7 8" key="1">
    <citation type="submission" date="2019-02" db="EMBL/GenBank/DDBJ databases">
        <title>Deep-cultivation of Planctomycetes and their phenomic and genomic characterization uncovers novel biology.</title>
        <authorList>
            <person name="Wiegand S."/>
            <person name="Jogler M."/>
            <person name="Boedeker C."/>
            <person name="Pinto D."/>
            <person name="Vollmers J."/>
            <person name="Rivas-Marin E."/>
            <person name="Kohn T."/>
            <person name="Peeters S.H."/>
            <person name="Heuer A."/>
            <person name="Rast P."/>
            <person name="Oberbeckmann S."/>
            <person name="Bunk B."/>
            <person name="Jeske O."/>
            <person name="Meyerdierks A."/>
            <person name="Storesund J.E."/>
            <person name="Kallscheuer N."/>
            <person name="Luecker S."/>
            <person name="Lage O.M."/>
            <person name="Pohl T."/>
            <person name="Merkel B.J."/>
            <person name="Hornburger P."/>
            <person name="Mueller R.-W."/>
            <person name="Bruemmer F."/>
            <person name="Labrenz M."/>
            <person name="Spormann A.M."/>
            <person name="Op den Camp H."/>
            <person name="Overmann J."/>
            <person name="Amann R."/>
            <person name="Jetten M.S.M."/>
            <person name="Mascher T."/>
            <person name="Medema M.H."/>
            <person name="Devos D.P."/>
            <person name="Kaster A.-K."/>
            <person name="Ovreas L."/>
            <person name="Rohde M."/>
            <person name="Galperin M.Y."/>
            <person name="Jogler C."/>
        </authorList>
    </citation>
    <scope>NUCLEOTIDE SEQUENCE [LARGE SCALE GENOMIC DNA]</scope>
    <source>
        <strain evidence="7 8">Pan265</strain>
    </source>
</reference>
<evidence type="ECO:0000256" key="1">
    <source>
        <dbReference type="ARBA" id="ARBA00004651"/>
    </source>
</evidence>
<organism evidence="7 8">
    <name type="scientific">Mucisphaera calidilacus</name>
    <dbReference type="NCBI Taxonomy" id="2527982"/>
    <lineage>
        <taxon>Bacteria</taxon>
        <taxon>Pseudomonadati</taxon>
        <taxon>Planctomycetota</taxon>
        <taxon>Phycisphaerae</taxon>
        <taxon>Phycisphaerales</taxon>
        <taxon>Phycisphaeraceae</taxon>
        <taxon>Mucisphaera</taxon>
    </lineage>
</organism>
<evidence type="ECO:0000313" key="8">
    <source>
        <dbReference type="Proteomes" id="UP000320386"/>
    </source>
</evidence>
<evidence type="ECO:0000256" key="5">
    <source>
        <dbReference type="ARBA" id="ARBA00023136"/>
    </source>
</evidence>
<keyword evidence="4 6" id="KW-1133">Transmembrane helix</keyword>
<keyword evidence="3 6" id="KW-0812">Transmembrane</keyword>
<dbReference type="GO" id="GO:0043190">
    <property type="term" value="C:ATP-binding cassette (ABC) transporter complex"/>
    <property type="evidence" value="ECO:0007669"/>
    <property type="project" value="TreeGrafter"/>
</dbReference>
<accession>A0A518BWB7</accession>
<feature type="transmembrane region" description="Helical" evidence="6">
    <location>
        <begin position="12"/>
        <end position="34"/>
    </location>
</feature>
<gene>
    <name evidence="7" type="ORF">Pan265_11160</name>
</gene>
<feature type="transmembrane region" description="Helical" evidence="6">
    <location>
        <begin position="292"/>
        <end position="314"/>
    </location>
</feature>
<feature type="transmembrane region" description="Helical" evidence="6">
    <location>
        <begin position="326"/>
        <end position="343"/>
    </location>
</feature>
<feature type="transmembrane region" description="Helical" evidence="6">
    <location>
        <begin position="355"/>
        <end position="373"/>
    </location>
</feature>
<feature type="transmembrane region" description="Helical" evidence="6">
    <location>
        <begin position="111"/>
        <end position="129"/>
    </location>
</feature>